<name>A0A8T0MVN9_PANVG</name>
<protein>
    <submittedName>
        <fullName evidence="1">Uncharacterized protein</fullName>
    </submittedName>
</protein>
<dbReference type="AlphaFoldDB" id="A0A8T0MVN9"/>
<sequence length="63" mass="6986">MVSEGGSGSCAHIVQGCQQYGSRGVLSFPPPIDRKSFQVLLRSILRFQEDKKTEVLAPRLCTY</sequence>
<dbReference type="Proteomes" id="UP000823388">
    <property type="component" value="Chromosome 9N"/>
</dbReference>
<proteinExistence type="predicted"/>
<accession>A0A8T0MVN9</accession>
<keyword evidence="2" id="KW-1185">Reference proteome</keyword>
<organism evidence="1 2">
    <name type="scientific">Panicum virgatum</name>
    <name type="common">Blackwell switchgrass</name>
    <dbReference type="NCBI Taxonomy" id="38727"/>
    <lineage>
        <taxon>Eukaryota</taxon>
        <taxon>Viridiplantae</taxon>
        <taxon>Streptophyta</taxon>
        <taxon>Embryophyta</taxon>
        <taxon>Tracheophyta</taxon>
        <taxon>Spermatophyta</taxon>
        <taxon>Magnoliopsida</taxon>
        <taxon>Liliopsida</taxon>
        <taxon>Poales</taxon>
        <taxon>Poaceae</taxon>
        <taxon>PACMAD clade</taxon>
        <taxon>Panicoideae</taxon>
        <taxon>Panicodae</taxon>
        <taxon>Paniceae</taxon>
        <taxon>Panicinae</taxon>
        <taxon>Panicum</taxon>
        <taxon>Panicum sect. Hiantes</taxon>
    </lineage>
</organism>
<evidence type="ECO:0000313" key="2">
    <source>
        <dbReference type="Proteomes" id="UP000823388"/>
    </source>
</evidence>
<gene>
    <name evidence="1" type="ORF">PVAP13_9NG413642</name>
</gene>
<reference evidence="1 2" key="1">
    <citation type="submission" date="2020-05" db="EMBL/GenBank/DDBJ databases">
        <title>WGS assembly of Panicum virgatum.</title>
        <authorList>
            <person name="Lovell J.T."/>
            <person name="Jenkins J."/>
            <person name="Shu S."/>
            <person name="Juenger T.E."/>
            <person name="Schmutz J."/>
        </authorList>
    </citation>
    <scope>NUCLEOTIDE SEQUENCE [LARGE SCALE GENOMIC DNA]</scope>
    <source>
        <strain evidence="2">cv. AP13</strain>
    </source>
</reference>
<evidence type="ECO:0000313" key="1">
    <source>
        <dbReference type="EMBL" id="KAG2538846.1"/>
    </source>
</evidence>
<dbReference type="EMBL" id="CM029054">
    <property type="protein sequence ID" value="KAG2538846.1"/>
    <property type="molecule type" value="Genomic_DNA"/>
</dbReference>
<comment type="caution">
    <text evidence="1">The sequence shown here is derived from an EMBL/GenBank/DDBJ whole genome shotgun (WGS) entry which is preliminary data.</text>
</comment>